<dbReference type="Gene3D" id="1.20.1250.20">
    <property type="entry name" value="MFS general substrate transporter like domains"/>
    <property type="match status" value="1"/>
</dbReference>
<dbReference type="AlphaFoldDB" id="A0A418XF87"/>
<dbReference type="SUPFAM" id="SSF53335">
    <property type="entry name" value="S-adenosyl-L-methionine-dependent methyltransferases"/>
    <property type="match status" value="1"/>
</dbReference>
<feature type="transmembrane region" description="Helical" evidence="8">
    <location>
        <begin position="308"/>
        <end position="332"/>
    </location>
</feature>
<proteinExistence type="inferred from homology"/>
<evidence type="ECO:0000313" key="11">
    <source>
        <dbReference type="EMBL" id="RJG11077.1"/>
    </source>
</evidence>
<feature type="transmembrane region" description="Helical" evidence="8">
    <location>
        <begin position="453"/>
        <end position="470"/>
    </location>
</feature>
<keyword evidence="5 7" id="KW-0620">Polyamine biosynthesis</keyword>
<feature type="transmembrane region" description="Helical" evidence="8">
    <location>
        <begin position="130"/>
        <end position="151"/>
    </location>
</feature>
<gene>
    <name evidence="11" type="ORF">D3879_15535</name>
</gene>
<reference evidence="11 12" key="1">
    <citation type="submission" date="2018-09" db="EMBL/GenBank/DDBJ databases">
        <authorList>
            <person name="Zhu H."/>
        </authorList>
    </citation>
    <scope>NUCLEOTIDE SEQUENCE [LARGE SCALE GENOMIC DNA]</scope>
    <source>
        <strain evidence="11 12">K1S02-6</strain>
    </source>
</reference>
<accession>A0A418XF87</accession>
<dbReference type="PROSITE" id="PS50850">
    <property type="entry name" value="MFS"/>
    <property type="match status" value="1"/>
</dbReference>
<dbReference type="SUPFAM" id="SSF103473">
    <property type="entry name" value="MFS general substrate transporter"/>
    <property type="match status" value="1"/>
</dbReference>
<keyword evidence="2 7" id="KW-0808">Transferase</keyword>
<dbReference type="Gene3D" id="3.40.50.150">
    <property type="entry name" value="Vaccinia Virus protein VP39"/>
    <property type="match status" value="1"/>
</dbReference>
<feature type="transmembrane region" description="Helical" evidence="8">
    <location>
        <begin position="29"/>
        <end position="49"/>
    </location>
</feature>
<name>A0A418XF87_9PSED</name>
<sequence length="847" mass="89798">MLSAANSSRRTSAANSGASAKRVSTLSGFAIPALLFASGTAALIYQVLWIKQLSLVVGVEVYAITTGVSAFFAGLALGGFVFGRRADHVERPLRLYALLEVAVAALGIGATFGLANAAGPFAIVEARAGLLAWVLPFALVGIPALLMGGTLPVLIRALAPQAGQMGAAGGRLYAANTAGAIAGALLTAFLLIPMLGVRGTAFAAAALNLIAAFSAFALNHRAAPRPVADLPAIAPRRTAHARLAILLYSLAGGIALGYEVVWSQSIVQFMSTRSFAFSVVLATYLAGLVIGSALYARWADRIRDPWGVFAVLIAAAGLLALLEISVLGRWLVLLQTQVEALVLALTGNELAGMSSRFAVAAACIVFLPTILLGAAFPVVLRIAVDAGHVGRDVGMVVALNTLGGIVGTMLTGFVLVPTLGLVHTLAALAIFAAAIGIFAVLRGQGVKRGTRQAAVAIGIAAIIGAIFTPTDRLADLLPGARNGTLAFYEESQGGTVAVVEQRRGQSQFKRLYIQGVSNTGDAMPSLRYMRLQALLPLITQRNEPRSALVIGLGTGITAGALLRYPQLDTRVVAELLPAVVRAAPLFQGNFGAASDPRLEIRVRDGRRELLRSTEQYDLITLEPPPPSAAGVVNLYSSDFYALAAQRLHSGGQLAQWLPLPTQNDEDTRSLVRSFLDVFPHAALWTTEFHEMLLIGSFEPLELDVPRIAARFEQPEVAGALREVGIASPAALLATWITDRNGLERYAADALPVTDDQPRIEYAPWVRSNEIGRVLPQLLALRSDPPLRDADEAFSTKVADQRERLLRFYGVGLHAYGGEREAWARDIKQVMRDDGGNPYYRWFLGAGP</sequence>
<feature type="transmembrane region" description="Helical" evidence="8">
    <location>
        <begin position="172"/>
        <end position="195"/>
    </location>
</feature>
<evidence type="ECO:0000256" key="2">
    <source>
        <dbReference type="ARBA" id="ARBA00022679"/>
    </source>
</evidence>
<dbReference type="PROSITE" id="PS51006">
    <property type="entry name" value="PABS_2"/>
    <property type="match status" value="1"/>
</dbReference>
<feature type="transmembrane region" description="Helical" evidence="8">
    <location>
        <begin position="396"/>
        <end position="415"/>
    </location>
</feature>
<feature type="transmembrane region" description="Helical" evidence="8">
    <location>
        <begin position="239"/>
        <end position="262"/>
    </location>
</feature>
<comment type="caution">
    <text evidence="11">The sequence shown here is derived from an EMBL/GenBank/DDBJ whole genome shotgun (WGS) entry which is preliminary data.</text>
</comment>
<feature type="transmembrane region" description="Helical" evidence="8">
    <location>
        <begin position="357"/>
        <end position="384"/>
    </location>
</feature>
<evidence type="ECO:0000256" key="4">
    <source>
        <dbReference type="ARBA" id="ARBA00022989"/>
    </source>
</evidence>
<feature type="transmembrane region" description="Helical" evidence="8">
    <location>
        <begin position="421"/>
        <end position="441"/>
    </location>
</feature>
<protein>
    <submittedName>
        <fullName evidence="11">Spermidine synthase</fullName>
    </submittedName>
</protein>
<dbReference type="InterPro" id="IPR036259">
    <property type="entry name" value="MFS_trans_sf"/>
</dbReference>
<comment type="caution">
    <text evidence="7">Lacks conserved residue(s) required for the propagation of feature annotation.</text>
</comment>
<feature type="domain" description="PABS" evidence="10">
    <location>
        <begin position="466"/>
        <end position="710"/>
    </location>
</feature>
<evidence type="ECO:0000313" key="12">
    <source>
        <dbReference type="Proteomes" id="UP000284021"/>
    </source>
</evidence>
<feature type="transmembrane region" description="Helical" evidence="8">
    <location>
        <begin position="95"/>
        <end position="118"/>
    </location>
</feature>
<feature type="transmembrane region" description="Helical" evidence="8">
    <location>
        <begin position="274"/>
        <end position="296"/>
    </location>
</feature>
<dbReference type="Proteomes" id="UP000284021">
    <property type="component" value="Unassembled WGS sequence"/>
</dbReference>
<dbReference type="NCBIfam" id="NF037959">
    <property type="entry name" value="MFS_SpdSyn"/>
    <property type="match status" value="2"/>
</dbReference>
<feature type="domain" description="Major facilitator superfamily (MFS) profile" evidence="9">
    <location>
        <begin position="25"/>
        <end position="444"/>
    </location>
</feature>
<evidence type="ECO:0000256" key="8">
    <source>
        <dbReference type="SAM" id="Phobius"/>
    </source>
</evidence>
<keyword evidence="6 8" id="KW-0472">Membrane</keyword>
<keyword evidence="3 8" id="KW-0812">Transmembrane</keyword>
<dbReference type="InterPro" id="IPR030374">
    <property type="entry name" value="PABS"/>
</dbReference>
<evidence type="ECO:0000256" key="6">
    <source>
        <dbReference type="ARBA" id="ARBA00023136"/>
    </source>
</evidence>
<dbReference type="GO" id="GO:0022857">
    <property type="term" value="F:transmembrane transporter activity"/>
    <property type="evidence" value="ECO:0007669"/>
    <property type="project" value="InterPro"/>
</dbReference>
<evidence type="ECO:0000256" key="5">
    <source>
        <dbReference type="ARBA" id="ARBA00023115"/>
    </source>
</evidence>
<evidence type="ECO:0000259" key="9">
    <source>
        <dbReference type="PROSITE" id="PS50850"/>
    </source>
</evidence>
<dbReference type="GO" id="GO:0016740">
    <property type="term" value="F:transferase activity"/>
    <property type="evidence" value="ECO:0007669"/>
    <property type="project" value="UniProtKB-UniRule"/>
</dbReference>
<dbReference type="InterPro" id="IPR020846">
    <property type="entry name" value="MFS_dom"/>
</dbReference>
<evidence type="ECO:0000256" key="3">
    <source>
        <dbReference type="ARBA" id="ARBA00022692"/>
    </source>
</evidence>
<dbReference type="GO" id="GO:0006596">
    <property type="term" value="P:polyamine biosynthetic process"/>
    <property type="evidence" value="ECO:0007669"/>
    <property type="project" value="UniProtKB-UniRule"/>
</dbReference>
<comment type="similarity">
    <text evidence="1">Belongs to the spermidine/spermine synthase family.</text>
</comment>
<dbReference type="InterPro" id="IPR029063">
    <property type="entry name" value="SAM-dependent_MTases_sf"/>
</dbReference>
<dbReference type="RefSeq" id="WP_119955208.1">
    <property type="nucleotide sequence ID" value="NZ_QYUR01000003.1"/>
</dbReference>
<keyword evidence="12" id="KW-1185">Reference proteome</keyword>
<evidence type="ECO:0000256" key="7">
    <source>
        <dbReference type="PROSITE-ProRule" id="PRU00354"/>
    </source>
</evidence>
<organism evidence="11 12">
    <name type="scientific">Pseudomonas cavernicola</name>
    <dbReference type="NCBI Taxonomy" id="2320866"/>
    <lineage>
        <taxon>Bacteria</taxon>
        <taxon>Pseudomonadati</taxon>
        <taxon>Pseudomonadota</taxon>
        <taxon>Gammaproteobacteria</taxon>
        <taxon>Pseudomonadales</taxon>
        <taxon>Pseudomonadaceae</taxon>
        <taxon>Pseudomonas</taxon>
    </lineage>
</organism>
<evidence type="ECO:0000256" key="1">
    <source>
        <dbReference type="ARBA" id="ARBA00007867"/>
    </source>
</evidence>
<keyword evidence="4 8" id="KW-1133">Transmembrane helix</keyword>
<dbReference type="PANTHER" id="PTHR43317">
    <property type="entry name" value="THERMOSPERMINE SYNTHASE ACAULIS5"/>
    <property type="match status" value="1"/>
</dbReference>
<evidence type="ECO:0000259" key="10">
    <source>
        <dbReference type="PROSITE" id="PS51006"/>
    </source>
</evidence>
<dbReference type="PANTHER" id="PTHR43317:SF1">
    <property type="entry name" value="THERMOSPERMINE SYNTHASE ACAULIS5"/>
    <property type="match status" value="1"/>
</dbReference>
<feature type="transmembrane region" description="Helical" evidence="8">
    <location>
        <begin position="201"/>
        <end position="218"/>
    </location>
</feature>
<dbReference type="Pfam" id="PF01564">
    <property type="entry name" value="Spermine_synth"/>
    <property type="match status" value="1"/>
</dbReference>
<dbReference type="EMBL" id="QYUR01000003">
    <property type="protein sequence ID" value="RJG11077.1"/>
    <property type="molecule type" value="Genomic_DNA"/>
</dbReference>
<feature type="transmembrane region" description="Helical" evidence="8">
    <location>
        <begin position="61"/>
        <end position="83"/>
    </location>
</feature>